<dbReference type="Pfam" id="PF01872">
    <property type="entry name" value="RibD_C"/>
    <property type="match status" value="1"/>
</dbReference>
<dbReference type="PANTHER" id="PTHR38011:SF11">
    <property type="entry name" value="2,5-DIAMINO-6-RIBOSYLAMINO-4(3H)-PYRIMIDINONE 5'-PHOSPHATE REDUCTASE"/>
    <property type="match status" value="1"/>
</dbReference>
<evidence type="ECO:0000313" key="2">
    <source>
        <dbReference type="EMBL" id="MDQ0164511.1"/>
    </source>
</evidence>
<dbReference type="PANTHER" id="PTHR38011">
    <property type="entry name" value="DIHYDROFOLATE REDUCTASE FAMILY PROTEIN (AFU_ORTHOLOGUE AFUA_8G06820)"/>
    <property type="match status" value="1"/>
</dbReference>
<dbReference type="InterPro" id="IPR050765">
    <property type="entry name" value="Riboflavin_Biosynth_HTPR"/>
</dbReference>
<comment type="caution">
    <text evidence="2">The sequence shown here is derived from an EMBL/GenBank/DDBJ whole genome shotgun (WGS) entry which is preliminary data.</text>
</comment>
<dbReference type="Gene3D" id="3.40.430.10">
    <property type="entry name" value="Dihydrofolate Reductase, subunit A"/>
    <property type="match status" value="1"/>
</dbReference>
<dbReference type="SUPFAM" id="SSF53597">
    <property type="entry name" value="Dihydrofolate reductase-like"/>
    <property type="match status" value="1"/>
</dbReference>
<protein>
    <submittedName>
        <fullName evidence="2">Dihydrofolate reductase</fullName>
    </submittedName>
</protein>
<evidence type="ECO:0000313" key="3">
    <source>
        <dbReference type="Proteomes" id="UP001235840"/>
    </source>
</evidence>
<sequence length="184" mass="20664">MGKLISQMMVSIDNFIEGPNQELDWHVVDSEYNEYAEAMLYSVDAIFFGRITYEHMAGFWTTDFASEHSPVIAEKLNQLPKVVFSTTLEEATWSNTSIIKQDIEKEILALKQSEKNLIILGSSDLVSSLTELGLIDEYHIIVNPIILGSGKPLFKGLGSQKELSLIEAKTFQSGNVLLRYSNKN</sequence>
<feature type="domain" description="Bacterial bifunctional deaminase-reductase C-terminal" evidence="1">
    <location>
        <begin position="3"/>
        <end position="176"/>
    </location>
</feature>
<evidence type="ECO:0000259" key="1">
    <source>
        <dbReference type="Pfam" id="PF01872"/>
    </source>
</evidence>
<keyword evidence="3" id="KW-1185">Reference proteome</keyword>
<dbReference type="RefSeq" id="WP_307390230.1">
    <property type="nucleotide sequence ID" value="NZ_BAAADK010000018.1"/>
</dbReference>
<dbReference type="EMBL" id="JAUSTY010000002">
    <property type="protein sequence ID" value="MDQ0164511.1"/>
    <property type="molecule type" value="Genomic_DNA"/>
</dbReference>
<dbReference type="InterPro" id="IPR002734">
    <property type="entry name" value="RibDG_C"/>
</dbReference>
<dbReference type="Proteomes" id="UP001235840">
    <property type="component" value="Unassembled WGS sequence"/>
</dbReference>
<reference evidence="2 3" key="1">
    <citation type="submission" date="2023-07" db="EMBL/GenBank/DDBJ databases">
        <title>Genomic Encyclopedia of Type Strains, Phase IV (KMG-IV): sequencing the most valuable type-strain genomes for metagenomic binning, comparative biology and taxonomic classification.</title>
        <authorList>
            <person name="Goeker M."/>
        </authorList>
    </citation>
    <scope>NUCLEOTIDE SEQUENCE [LARGE SCALE GENOMIC DNA]</scope>
    <source>
        <strain evidence="2 3">DSM 12751</strain>
    </source>
</reference>
<organism evidence="2 3">
    <name type="scientific">Caldalkalibacillus horti</name>
    <dbReference type="NCBI Taxonomy" id="77523"/>
    <lineage>
        <taxon>Bacteria</taxon>
        <taxon>Bacillati</taxon>
        <taxon>Bacillota</taxon>
        <taxon>Bacilli</taxon>
        <taxon>Bacillales</taxon>
        <taxon>Bacillaceae</taxon>
        <taxon>Caldalkalibacillus</taxon>
    </lineage>
</organism>
<name>A0ABT9VU48_9BACI</name>
<dbReference type="InterPro" id="IPR024072">
    <property type="entry name" value="DHFR-like_dom_sf"/>
</dbReference>
<proteinExistence type="predicted"/>
<gene>
    <name evidence="2" type="ORF">J2S11_000411</name>
</gene>
<accession>A0ABT9VU48</accession>